<feature type="region of interest" description="Disordered" evidence="1">
    <location>
        <begin position="83"/>
        <end position="115"/>
    </location>
</feature>
<evidence type="ECO:0000256" key="1">
    <source>
        <dbReference type="SAM" id="MobiDB-lite"/>
    </source>
</evidence>
<gene>
    <name evidence="3" type="ORF">BTW07_10930</name>
</gene>
<dbReference type="OrthoDB" id="6183699at2"/>
<protein>
    <submittedName>
        <fullName evidence="3">Uncharacterized protein</fullName>
    </submittedName>
</protein>
<name>A0A1Q8SRR9_9GAMM</name>
<evidence type="ECO:0000313" key="3">
    <source>
        <dbReference type="EMBL" id="OLO04135.1"/>
    </source>
</evidence>
<comment type="caution">
    <text evidence="3">The sequence shown here is derived from an EMBL/GenBank/DDBJ whole genome shotgun (WGS) entry which is preliminary data.</text>
</comment>
<sequence length="115" mass="12686">MFMWLRPFPAVALCFTLAITARAQAQDDEPAPPPWSAKAVAASQAHCRANMTASGIEGPKVERYCECATDALQARFTAAEVRKMQREYDPGDKDDSRPPELDKTLDQCSPVLESQ</sequence>
<evidence type="ECO:0000256" key="2">
    <source>
        <dbReference type="SAM" id="SignalP"/>
    </source>
</evidence>
<dbReference type="Proteomes" id="UP000186878">
    <property type="component" value="Unassembled WGS sequence"/>
</dbReference>
<organism evidence="3 4">
    <name type="scientific">Salinicola socius</name>
    <dbReference type="NCBI Taxonomy" id="404433"/>
    <lineage>
        <taxon>Bacteria</taxon>
        <taxon>Pseudomonadati</taxon>
        <taxon>Pseudomonadota</taxon>
        <taxon>Gammaproteobacteria</taxon>
        <taxon>Oceanospirillales</taxon>
        <taxon>Halomonadaceae</taxon>
        <taxon>Salinicola</taxon>
    </lineage>
</organism>
<feature type="compositionally biased region" description="Basic and acidic residues" evidence="1">
    <location>
        <begin position="83"/>
        <end position="105"/>
    </location>
</feature>
<feature type="chain" id="PRO_5013067844" evidence="2">
    <location>
        <begin position="26"/>
        <end position="115"/>
    </location>
</feature>
<keyword evidence="2" id="KW-0732">Signal</keyword>
<feature type="signal peptide" evidence="2">
    <location>
        <begin position="1"/>
        <end position="25"/>
    </location>
</feature>
<proteinExistence type="predicted"/>
<dbReference type="AlphaFoldDB" id="A0A1Q8SRR9"/>
<reference evidence="3 4" key="1">
    <citation type="submission" date="2016-12" db="EMBL/GenBank/DDBJ databases">
        <title>Draft genome sequences of strains Salinicola socius SMB35, Salinicola sp. MH3R3-1 and Chromohalobacter sp. SMB17 from the Verkhnekamsk potash mining region of Russia.</title>
        <authorList>
            <person name="Mavrodi D.V."/>
            <person name="Olsson B.E."/>
            <person name="Korsakova E.S."/>
            <person name="Pyankova A."/>
            <person name="Mavrodi O.V."/>
            <person name="Plotnikova E.G."/>
        </authorList>
    </citation>
    <scope>NUCLEOTIDE SEQUENCE [LARGE SCALE GENOMIC DNA]</scope>
    <source>
        <strain evidence="3 4">SMB35</strain>
    </source>
</reference>
<dbReference type="EMBL" id="MSDO01000014">
    <property type="protein sequence ID" value="OLO04135.1"/>
    <property type="molecule type" value="Genomic_DNA"/>
</dbReference>
<evidence type="ECO:0000313" key="4">
    <source>
        <dbReference type="Proteomes" id="UP000186878"/>
    </source>
</evidence>
<accession>A0A1Q8SRR9</accession>
<dbReference type="RefSeq" id="WP_075570212.1">
    <property type="nucleotide sequence ID" value="NZ_MSDO01000014.1"/>
</dbReference>
<keyword evidence="4" id="KW-1185">Reference proteome</keyword>